<evidence type="ECO:0000313" key="3">
    <source>
        <dbReference type="Proteomes" id="UP000015103"/>
    </source>
</evidence>
<dbReference type="EnsemblMetazoa" id="RPRC010856-RA">
    <property type="protein sequence ID" value="RPRC010856-PA"/>
    <property type="gene ID" value="RPRC010856"/>
</dbReference>
<dbReference type="EMBL" id="ACPB03030601">
    <property type="status" value="NOT_ANNOTATED_CDS"/>
    <property type="molecule type" value="Genomic_DNA"/>
</dbReference>
<sequence>MEHLKLENMLLSDIKDYSKHYFREWSIEYEKPKYAKEPTFNLKRLTCDTNYVFTLKAVSLGTDAEPASKLINVEVGKRNKLSIICRSNCEPKSNPGLQIHLQAKEIFEDKDVPFEWSCSLKDGTLIPIETLREKSAEEDLLIKPNALKEST</sequence>
<dbReference type="InterPro" id="IPR002859">
    <property type="entry name" value="PKD/REJ-like"/>
</dbReference>
<evidence type="ECO:0000259" key="1">
    <source>
        <dbReference type="Pfam" id="PF02010"/>
    </source>
</evidence>
<protein>
    <submittedName>
        <fullName evidence="2">REJ domain-containing protein</fullName>
    </submittedName>
</protein>
<feature type="domain" description="PKD/REJ-like" evidence="1">
    <location>
        <begin position="39"/>
        <end position="149"/>
    </location>
</feature>
<keyword evidence="3" id="KW-1185">Reference proteome</keyword>
<dbReference type="HOGENOM" id="CLU_1736081_0_0_1"/>
<dbReference type="Proteomes" id="UP000015103">
    <property type="component" value="Unassembled WGS sequence"/>
</dbReference>
<reference evidence="2" key="1">
    <citation type="submission" date="2015-05" db="UniProtKB">
        <authorList>
            <consortium name="EnsemblMetazoa"/>
        </authorList>
    </citation>
    <scope>IDENTIFICATION</scope>
</reference>
<dbReference type="VEuPathDB" id="VectorBase:RPRC010856"/>
<dbReference type="InParanoid" id="T1I3I7"/>
<proteinExistence type="predicted"/>
<dbReference type="AlphaFoldDB" id="T1I3I7"/>
<evidence type="ECO:0000313" key="2">
    <source>
        <dbReference type="EnsemblMetazoa" id="RPRC010856-PA"/>
    </source>
</evidence>
<dbReference type="Pfam" id="PF02010">
    <property type="entry name" value="REJ"/>
    <property type="match status" value="1"/>
</dbReference>
<name>T1I3I7_RHOPR</name>
<organism evidence="2 3">
    <name type="scientific">Rhodnius prolixus</name>
    <name type="common">Triatomid bug</name>
    <dbReference type="NCBI Taxonomy" id="13249"/>
    <lineage>
        <taxon>Eukaryota</taxon>
        <taxon>Metazoa</taxon>
        <taxon>Ecdysozoa</taxon>
        <taxon>Arthropoda</taxon>
        <taxon>Hexapoda</taxon>
        <taxon>Insecta</taxon>
        <taxon>Pterygota</taxon>
        <taxon>Neoptera</taxon>
        <taxon>Paraneoptera</taxon>
        <taxon>Hemiptera</taxon>
        <taxon>Heteroptera</taxon>
        <taxon>Panheteroptera</taxon>
        <taxon>Cimicomorpha</taxon>
        <taxon>Reduviidae</taxon>
        <taxon>Triatominae</taxon>
        <taxon>Rhodnius</taxon>
    </lineage>
</organism>
<accession>T1I3I7</accession>